<dbReference type="GO" id="GO:0098995">
    <property type="term" value="P:symbiont entry into host cell via disruption of host cell envelope lipopolysaccharide"/>
    <property type="evidence" value="ECO:0007669"/>
    <property type="project" value="UniProtKB-KW"/>
</dbReference>
<evidence type="ECO:0000256" key="10">
    <source>
        <dbReference type="ARBA" id="ARBA00075531"/>
    </source>
</evidence>
<dbReference type="GO" id="GO:0098024">
    <property type="term" value="C:virus tail, fiber"/>
    <property type="evidence" value="ECO:0007669"/>
    <property type="project" value="UniProtKB-KW"/>
</dbReference>
<keyword evidence="6" id="KW-0378">Hydrolase</keyword>
<evidence type="ECO:0000256" key="11">
    <source>
        <dbReference type="ARBA" id="ARBA00079317"/>
    </source>
</evidence>
<dbReference type="GO" id="GO:0098994">
    <property type="term" value="P:symbiont entry into host cell via disruption of host cell envelope"/>
    <property type="evidence" value="ECO:0007669"/>
    <property type="project" value="UniProtKB-KW"/>
</dbReference>
<dbReference type="SUPFAM" id="SSF51327">
    <property type="entry name" value="Head-binding domain of phage P22 tailspike protein"/>
    <property type="match status" value="1"/>
</dbReference>
<dbReference type="GO" id="GO:0019062">
    <property type="term" value="P:virion attachment to host cell"/>
    <property type="evidence" value="ECO:0007669"/>
    <property type="project" value="UniProtKB-KW"/>
</dbReference>
<dbReference type="InterPro" id="IPR009093">
    <property type="entry name" value="P22_tailspike_N"/>
</dbReference>
<dbReference type="InterPro" id="IPR036730">
    <property type="entry name" value="P22_tailspike_N_sf"/>
</dbReference>
<protein>
    <recommendedName>
        <fullName evidence="9">Tail spike protein</fullName>
    </recommendedName>
    <alternativeName>
        <fullName evidence="11">Endo-1,3-alpha-L-rhamnosidase</fullName>
    </alternativeName>
    <alternativeName>
        <fullName evidence="10">Endorhamnosidase</fullName>
    </alternativeName>
</protein>
<keyword evidence="6" id="KW-0326">Glycosidase</keyword>
<evidence type="ECO:0000256" key="3">
    <source>
        <dbReference type="ARBA" id="ARBA00022717"/>
    </source>
</evidence>
<keyword evidence="2" id="KW-1230">Viral tail fiber protein</keyword>
<keyword evidence="5" id="KW-1161">Viral attachment to host cell</keyword>
<dbReference type="GO" id="GO:0052775">
    <property type="term" value="F:endo-1,3-alpha-L-rhamnosidase activity"/>
    <property type="evidence" value="ECO:0007669"/>
    <property type="project" value="UniProtKB-ARBA"/>
</dbReference>
<name>A0A8S5P6U2_9CAUD</name>
<evidence type="ECO:0000256" key="4">
    <source>
        <dbReference type="ARBA" id="ARBA00022732"/>
    </source>
</evidence>
<accession>A0A8S5P6U2</accession>
<keyword evidence="7" id="KW-1160">Virus entry into host cell</keyword>
<keyword evidence="4" id="KW-1227">Viral tail protein</keyword>
<evidence type="ECO:0000256" key="12">
    <source>
        <dbReference type="ARBA" id="ARBA00084106"/>
    </source>
</evidence>
<dbReference type="Gene3D" id="2.170.14.10">
    <property type="entry name" value="Phage P22 tailspike-like, N-terminal domain"/>
    <property type="match status" value="1"/>
</dbReference>
<dbReference type="FunFam" id="2.170.14.10:FF:000001">
    <property type="entry name" value="Tail spike protein"/>
    <property type="match status" value="1"/>
</dbReference>
<sequence length="553" mass="59774">MTDITANVVVSMPSQLFTMARSFKAVANGKIYIGKIDADPVNPENQIQVYLENEDGSHVPVSQPIIINAAGYPVYNGQIAKFVTVHGHSMAVYDAYGAQQFYFPNVLKYDPDQLRSQIEYGQYIHIPDGYSHYDEFDNIPLNILGVDYSPVNVYDVSYDVLTGIFKVSVQNADNFHVGKYCILSGRRDISCGAMIISKDGNVLTLDMSHNGIISGPVNGVVAKPINSIIKTTKGIQFRSNIYSIKNVAIETDGDYGLIIGGGYYPDSQCGSCVVWDANNLIVNGGSVCGVLVSGSGSQFCINEVHITNANISLECIYAASVKGFSFSSYNSNEDSIKVEHASSCYIKELSIIKPKTQSCVAARYSSSVEISDCYMVGSEGSAFATSQFSSYLSLRNIVMLGSAKYAINCVDGAVVAINNIDASLAKVDYGVRVEKHSVLRQVGINSNFSGSIADSLINNSHVDFNDIVFSGKKIKSTINVGSINPNSRFSIQRVATGYKIENELPINMTVLGDLPIGVITDVLAISDDMIRVTFQNTSPSPVDVGSVDVIIGW</sequence>
<evidence type="ECO:0000256" key="5">
    <source>
        <dbReference type="ARBA" id="ARBA00022804"/>
    </source>
</evidence>
<keyword evidence="2" id="KW-0946">Virion</keyword>
<feature type="domain" description="Bacteriophage P22 tailspike N-terminal" evidence="13">
    <location>
        <begin position="1"/>
        <end position="113"/>
    </location>
</feature>
<organism evidence="14">
    <name type="scientific">Podoviridae sp. ctrya9</name>
    <dbReference type="NCBI Taxonomy" id="2825280"/>
    <lineage>
        <taxon>Viruses</taxon>
        <taxon>Duplodnaviria</taxon>
        <taxon>Heunggongvirae</taxon>
        <taxon>Uroviricota</taxon>
        <taxon>Caudoviricetes</taxon>
    </lineage>
</organism>
<evidence type="ECO:0000256" key="8">
    <source>
        <dbReference type="ARBA" id="ARBA00061557"/>
    </source>
</evidence>
<evidence type="ECO:0000256" key="7">
    <source>
        <dbReference type="ARBA" id="ARBA00023296"/>
    </source>
</evidence>
<evidence type="ECO:0000256" key="1">
    <source>
        <dbReference type="ARBA" id="ARBA00022581"/>
    </source>
</evidence>
<keyword evidence="12" id="KW-1237">Degradation of host lipopolysaccharides during virus entry</keyword>
<evidence type="ECO:0000256" key="6">
    <source>
        <dbReference type="ARBA" id="ARBA00023295"/>
    </source>
</evidence>
<comment type="similarity">
    <text evidence="8">Belongs to the P22likevirus tail fiber protein family.</text>
</comment>
<evidence type="ECO:0000256" key="2">
    <source>
        <dbReference type="ARBA" id="ARBA00022672"/>
    </source>
</evidence>
<dbReference type="Pfam" id="PF09008">
    <property type="entry name" value="Head_binding"/>
    <property type="match status" value="1"/>
</dbReference>
<proteinExistence type="inferred from homology"/>
<evidence type="ECO:0000259" key="13">
    <source>
        <dbReference type="Pfam" id="PF09008"/>
    </source>
</evidence>
<keyword evidence="1" id="KW-0945">Host-virus interaction</keyword>
<keyword evidence="3" id="KW-1235">Degradation of host cell envelope components during virus entry</keyword>
<dbReference type="EMBL" id="BK015336">
    <property type="protein sequence ID" value="DAE01900.1"/>
    <property type="molecule type" value="Genomic_DNA"/>
</dbReference>
<evidence type="ECO:0000313" key="14">
    <source>
        <dbReference type="EMBL" id="DAE01900.1"/>
    </source>
</evidence>
<evidence type="ECO:0000256" key="9">
    <source>
        <dbReference type="ARBA" id="ARBA00072049"/>
    </source>
</evidence>
<reference evidence="14" key="1">
    <citation type="journal article" date="2021" name="Proc. Natl. Acad. Sci. U.S.A.">
        <title>A Catalog of Tens of Thousands of Viruses from Human Metagenomes Reveals Hidden Associations with Chronic Diseases.</title>
        <authorList>
            <person name="Tisza M.J."/>
            <person name="Buck C.B."/>
        </authorList>
    </citation>
    <scope>NUCLEOTIDE SEQUENCE</scope>
    <source>
        <strain evidence="14">Ctrya9</strain>
    </source>
</reference>